<name>A0AAD4S008_9MAGN</name>
<evidence type="ECO:0000259" key="11">
    <source>
        <dbReference type="Pfam" id="PF03727"/>
    </source>
</evidence>
<dbReference type="InterPro" id="IPR043129">
    <property type="entry name" value="ATPase_NBD"/>
</dbReference>
<dbReference type="GO" id="GO:0008865">
    <property type="term" value="F:fructokinase activity"/>
    <property type="evidence" value="ECO:0007669"/>
    <property type="project" value="TreeGrafter"/>
</dbReference>
<dbReference type="GO" id="GO:0006006">
    <property type="term" value="P:glucose metabolic process"/>
    <property type="evidence" value="ECO:0007669"/>
    <property type="project" value="TreeGrafter"/>
</dbReference>
<dbReference type="SUPFAM" id="SSF53067">
    <property type="entry name" value="Actin-like ATPase domain"/>
    <property type="match status" value="2"/>
</dbReference>
<organism evidence="12 13">
    <name type="scientific">Papaver atlanticum</name>
    <dbReference type="NCBI Taxonomy" id="357466"/>
    <lineage>
        <taxon>Eukaryota</taxon>
        <taxon>Viridiplantae</taxon>
        <taxon>Streptophyta</taxon>
        <taxon>Embryophyta</taxon>
        <taxon>Tracheophyta</taxon>
        <taxon>Spermatophyta</taxon>
        <taxon>Magnoliopsida</taxon>
        <taxon>Ranunculales</taxon>
        <taxon>Papaveraceae</taxon>
        <taxon>Papaveroideae</taxon>
        <taxon>Papaver</taxon>
    </lineage>
</organism>
<evidence type="ECO:0000256" key="2">
    <source>
        <dbReference type="ARBA" id="ARBA00005028"/>
    </source>
</evidence>
<sequence length="438" mass="48255">MGDCSNTITENSILEILQDECATPTEVLNRVADSMITHMKAGLNVDGARDLKMLLSYVNSLRTKQENGLFYALDIGGTNCRVLSVKLDGEHTDIHKISREIPAELKTGTSKELFGFIALGLRELVNWEFEEFGIQKDTKREIGFTFSFPVEQTSINKGTLIEWTKEFNISDAIGEDVVACLVEAMKQQQLDMFSVTALVNDTVGTLAGARYQDSDVKVAVVLGTGTNACYIERTDAIPKLNSQGHITGNTIINTEWGAFSEGLPLTEFDQDLGTDLGEIVSRILLKMAESENLFGEHYTPSAVLSTRELNEMQQDDSDDMKSVGSILNETFKAETTLNMRKTAVEVIDAIVKRGARLAGAGIVGILKKMEQDTEGFIYGKRSVVAIDGSLYEQYPQYKLYLKEAVKELLGPEKFEYVVIEQFHDASGVGAALLAHTNS</sequence>
<feature type="domain" description="Hexokinase C-terminal" evidence="11">
    <location>
        <begin position="217"/>
        <end position="272"/>
    </location>
</feature>
<dbReference type="GO" id="GO:0005536">
    <property type="term" value="F:D-glucose binding"/>
    <property type="evidence" value="ECO:0007669"/>
    <property type="project" value="InterPro"/>
</dbReference>
<keyword evidence="4 9" id="KW-0808">Transferase</keyword>
<accession>A0AAD4S008</accession>
<reference evidence="12" key="1">
    <citation type="submission" date="2022-04" db="EMBL/GenBank/DDBJ databases">
        <title>A functionally conserved STORR gene fusion in Papaver species that diverged 16.8 million years ago.</title>
        <authorList>
            <person name="Catania T."/>
        </authorList>
    </citation>
    <scope>NUCLEOTIDE SEQUENCE</scope>
    <source>
        <strain evidence="12">S-188037</strain>
    </source>
</reference>
<dbReference type="InterPro" id="IPR022673">
    <property type="entry name" value="Hexokinase_C"/>
</dbReference>
<keyword evidence="8 9" id="KW-0324">Glycolysis</keyword>
<dbReference type="EMBL" id="JAJJMB010016912">
    <property type="protein sequence ID" value="KAI3843719.1"/>
    <property type="molecule type" value="Genomic_DNA"/>
</dbReference>
<dbReference type="Gene3D" id="3.40.367.20">
    <property type="match status" value="1"/>
</dbReference>
<keyword evidence="6 9" id="KW-0418">Kinase</keyword>
<dbReference type="AlphaFoldDB" id="A0AAD4S008"/>
<evidence type="ECO:0000313" key="12">
    <source>
        <dbReference type="EMBL" id="KAI3843719.1"/>
    </source>
</evidence>
<keyword evidence="13" id="KW-1185">Reference proteome</keyword>
<dbReference type="Pfam" id="PF03727">
    <property type="entry name" value="Hexokinase_2"/>
    <property type="match status" value="2"/>
</dbReference>
<evidence type="ECO:0000256" key="1">
    <source>
        <dbReference type="ARBA" id="ARBA00004888"/>
    </source>
</evidence>
<dbReference type="FunFam" id="3.30.420.40:FF:000034">
    <property type="entry name" value="Phosphotransferase"/>
    <property type="match status" value="1"/>
</dbReference>
<dbReference type="GO" id="GO:0004340">
    <property type="term" value="F:glucokinase activity"/>
    <property type="evidence" value="ECO:0007669"/>
    <property type="project" value="TreeGrafter"/>
</dbReference>
<evidence type="ECO:0000256" key="5">
    <source>
        <dbReference type="ARBA" id="ARBA00022741"/>
    </source>
</evidence>
<evidence type="ECO:0000259" key="10">
    <source>
        <dbReference type="Pfam" id="PF00349"/>
    </source>
</evidence>
<dbReference type="PANTHER" id="PTHR19443:SF63">
    <property type="entry name" value="HEXOKINASE-LIKE 1 PROTEIN-RELATED"/>
    <property type="match status" value="1"/>
</dbReference>
<evidence type="ECO:0000313" key="13">
    <source>
        <dbReference type="Proteomes" id="UP001202328"/>
    </source>
</evidence>
<proteinExistence type="inferred from homology"/>
<comment type="pathway">
    <text evidence="2">Carbohydrate metabolism; hexose metabolism.</text>
</comment>
<keyword evidence="7 9" id="KW-0067">ATP-binding</keyword>
<dbReference type="GO" id="GO:0006096">
    <property type="term" value="P:glycolytic process"/>
    <property type="evidence" value="ECO:0007669"/>
    <property type="project" value="UniProtKB-KW"/>
</dbReference>
<comment type="similarity">
    <text evidence="3 9">Belongs to the hexokinase family.</text>
</comment>
<gene>
    <name evidence="12" type="ORF">MKW98_013655</name>
</gene>
<dbReference type="InterPro" id="IPR022672">
    <property type="entry name" value="Hexokinase_N"/>
</dbReference>
<dbReference type="GO" id="GO:0005739">
    <property type="term" value="C:mitochondrion"/>
    <property type="evidence" value="ECO:0007669"/>
    <property type="project" value="TreeGrafter"/>
</dbReference>
<evidence type="ECO:0000256" key="7">
    <source>
        <dbReference type="ARBA" id="ARBA00022840"/>
    </source>
</evidence>
<dbReference type="PANTHER" id="PTHR19443">
    <property type="entry name" value="HEXOKINASE"/>
    <property type="match status" value="1"/>
</dbReference>
<dbReference type="InterPro" id="IPR001312">
    <property type="entry name" value="Hexokinase"/>
</dbReference>
<evidence type="ECO:0000256" key="8">
    <source>
        <dbReference type="ARBA" id="ARBA00023152"/>
    </source>
</evidence>
<dbReference type="Proteomes" id="UP001202328">
    <property type="component" value="Unassembled WGS sequence"/>
</dbReference>
<dbReference type="PRINTS" id="PR00475">
    <property type="entry name" value="HEXOKINASE"/>
</dbReference>
<dbReference type="Gene3D" id="3.30.420.40">
    <property type="match status" value="1"/>
</dbReference>
<dbReference type="GO" id="GO:0005524">
    <property type="term" value="F:ATP binding"/>
    <property type="evidence" value="ECO:0007669"/>
    <property type="project" value="UniProtKB-UniRule"/>
</dbReference>
<feature type="domain" description="Hexokinase C-terminal" evidence="11">
    <location>
        <begin position="276"/>
        <end position="435"/>
    </location>
</feature>
<dbReference type="EC" id="2.7.1.-" evidence="9"/>
<dbReference type="InterPro" id="IPR019807">
    <property type="entry name" value="Hexokinase_BS"/>
</dbReference>
<protein>
    <recommendedName>
        <fullName evidence="9">Phosphotransferase</fullName>
        <ecNumber evidence="9">2.7.1.-</ecNumber>
    </recommendedName>
</protein>
<evidence type="ECO:0000256" key="4">
    <source>
        <dbReference type="ARBA" id="ARBA00022679"/>
    </source>
</evidence>
<dbReference type="GO" id="GO:0001678">
    <property type="term" value="P:intracellular glucose homeostasis"/>
    <property type="evidence" value="ECO:0007669"/>
    <property type="project" value="InterPro"/>
</dbReference>
<dbReference type="GO" id="GO:0005829">
    <property type="term" value="C:cytosol"/>
    <property type="evidence" value="ECO:0007669"/>
    <property type="project" value="TreeGrafter"/>
</dbReference>
<comment type="caution">
    <text evidence="12">The sequence shown here is derived from an EMBL/GenBank/DDBJ whole genome shotgun (WGS) entry which is preliminary data.</text>
</comment>
<keyword evidence="5 9" id="KW-0547">Nucleotide-binding</keyword>
<dbReference type="Pfam" id="PF00349">
    <property type="entry name" value="Hexokinase_1"/>
    <property type="match status" value="1"/>
</dbReference>
<feature type="domain" description="Hexokinase N-terminal" evidence="10">
    <location>
        <begin position="16"/>
        <end position="211"/>
    </location>
</feature>
<evidence type="ECO:0000256" key="6">
    <source>
        <dbReference type="ARBA" id="ARBA00022777"/>
    </source>
</evidence>
<dbReference type="PROSITE" id="PS00378">
    <property type="entry name" value="HEXOKINASE_1"/>
    <property type="match status" value="1"/>
</dbReference>
<evidence type="ECO:0000256" key="3">
    <source>
        <dbReference type="ARBA" id="ARBA00009225"/>
    </source>
</evidence>
<comment type="pathway">
    <text evidence="1">Carbohydrate degradation; glycolysis; D-glyceraldehyde 3-phosphate and glycerone phosphate from D-glucose: step 1/4.</text>
</comment>
<dbReference type="PROSITE" id="PS51748">
    <property type="entry name" value="HEXOKINASE_2"/>
    <property type="match status" value="1"/>
</dbReference>
<evidence type="ECO:0000256" key="9">
    <source>
        <dbReference type="RuleBase" id="RU362007"/>
    </source>
</evidence>